<organism evidence="1 2">
    <name type="scientific">Desulfobacter postgatei 2ac9</name>
    <dbReference type="NCBI Taxonomy" id="879212"/>
    <lineage>
        <taxon>Bacteria</taxon>
        <taxon>Pseudomonadati</taxon>
        <taxon>Thermodesulfobacteriota</taxon>
        <taxon>Desulfobacteria</taxon>
        <taxon>Desulfobacterales</taxon>
        <taxon>Desulfobacteraceae</taxon>
        <taxon>Desulfobacter</taxon>
    </lineage>
</organism>
<keyword evidence="2" id="KW-1185">Reference proteome</keyword>
<dbReference type="HOGENOM" id="CLU_081588_3_0_7"/>
<dbReference type="OrthoDB" id="5396167at2"/>
<dbReference type="EMBL" id="CM001488">
    <property type="protein sequence ID" value="EIM64764.1"/>
    <property type="molecule type" value="Genomic_DNA"/>
</dbReference>
<gene>
    <name evidence="1" type="ORF">DespoDRAFT_02947</name>
</gene>
<protein>
    <submittedName>
        <fullName evidence="1">CRISPR type I-E protein CasB</fullName>
    </submittedName>
</protein>
<dbReference type="NCBIfam" id="TIGR02548">
    <property type="entry name" value="casB_cse2"/>
    <property type="match status" value="1"/>
</dbReference>
<evidence type="ECO:0000313" key="2">
    <source>
        <dbReference type="Proteomes" id="UP000005778"/>
    </source>
</evidence>
<reference evidence="1 2" key="1">
    <citation type="submission" date="2011-09" db="EMBL/GenBank/DDBJ databases">
        <authorList>
            <consortium name="US DOE Joint Genome Institute (JGI-PGF)"/>
            <person name="Lucas S."/>
            <person name="Han J."/>
            <person name="Lapidus A."/>
            <person name="Cheng J.-F."/>
            <person name="Goodwin L."/>
            <person name="Pitluck S."/>
            <person name="Peters L."/>
            <person name="Land M.L."/>
            <person name="Hauser L."/>
            <person name="Orellana R."/>
            <person name="Lovley D."/>
            <person name="Woyke T.J."/>
        </authorList>
    </citation>
    <scope>NUCLEOTIDE SEQUENCE [LARGE SCALE GENOMIC DNA]</scope>
    <source>
        <strain evidence="1 2">2ac9</strain>
    </source>
</reference>
<accession>I5B5K1</accession>
<dbReference type="InterPro" id="IPR038287">
    <property type="entry name" value="Cse2_sf"/>
</dbReference>
<dbReference type="Gene3D" id="1.10.520.40">
    <property type="entry name" value="CRISPR-associated protein Cse2"/>
    <property type="match status" value="1"/>
</dbReference>
<sequence length="195" mass="22003">MTRMSQRPIQGFLKWAKVRIEAKDRGCLADLRRGFSPGTEHRCWPHIAIYCDLSKKRERIIWQTIAAGFATIEQTANSGNLGATMRRLAIDGASGSPEDALKSFDARFRRLLTCDSAVEVCERLASIIKAAKSKNIIPIDFEVLYEDLFYWGERVKLSWAASYWGGQKDEADETGQTITLQESLLSFNEHGVLTK</sequence>
<dbReference type="STRING" id="879212.DespoDRAFT_02947"/>
<dbReference type="eggNOG" id="ENOG50308KI">
    <property type="taxonomic scope" value="Bacteria"/>
</dbReference>
<dbReference type="Pfam" id="PF09485">
    <property type="entry name" value="CRISPR_Cse2"/>
    <property type="match status" value="1"/>
</dbReference>
<dbReference type="Proteomes" id="UP000005778">
    <property type="component" value="Chromosome"/>
</dbReference>
<evidence type="ECO:0000313" key="1">
    <source>
        <dbReference type="EMBL" id="EIM64764.1"/>
    </source>
</evidence>
<dbReference type="CDD" id="cd09731">
    <property type="entry name" value="Cse2_I-E"/>
    <property type="match status" value="1"/>
</dbReference>
<dbReference type="RefSeq" id="WP_004074400.1">
    <property type="nucleotide sequence ID" value="NZ_CM001488.1"/>
</dbReference>
<proteinExistence type="predicted"/>
<reference evidence="1 2" key="2">
    <citation type="submission" date="2012-02" db="EMBL/GenBank/DDBJ databases">
        <title>Improved High-Quality Draft sequence of Desulfobacter postgatei 2ac9.</title>
        <authorList>
            <consortium name="US DOE Joint Genome Institute"/>
            <person name="Lucas S."/>
            <person name="Han J."/>
            <person name="Lapidus A."/>
            <person name="Cheng J.-F."/>
            <person name="Goodwin L."/>
            <person name="Pitluck S."/>
            <person name="Peters L."/>
            <person name="Ovchinnikova G."/>
            <person name="Held B."/>
            <person name="Detter J.C."/>
            <person name="Han C."/>
            <person name="Tapia R."/>
            <person name="Land M."/>
            <person name="Hauser L."/>
            <person name="Kyrpides N."/>
            <person name="Ivanova N."/>
            <person name="Pagani I."/>
            <person name="Orellana R."/>
            <person name="Lovley D."/>
            <person name="Woyke T."/>
        </authorList>
    </citation>
    <scope>NUCLEOTIDE SEQUENCE [LARGE SCALE GENOMIC DNA]</scope>
    <source>
        <strain evidence="1 2">2ac9</strain>
    </source>
</reference>
<name>I5B5K1_9BACT</name>
<dbReference type="InterPro" id="IPR013382">
    <property type="entry name" value="CRISPR-assoc_prot_Cse2"/>
</dbReference>
<dbReference type="AlphaFoldDB" id="I5B5K1"/>